<gene>
    <name evidence="1" type="ORF">C8R21_10143</name>
</gene>
<accession>A0A2T5IHQ6</accession>
<dbReference type="AlphaFoldDB" id="A0A2T5IHQ6"/>
<sequence>MIRIKTEAEFSAHFAMHLQGKLYLWGQVYPKTGIPTQALPVQQVMQVRYESKLLDRNNDSMNGVTPQSCLRFTRSSAKPSILSVKSWNLSLHIPGTRLQDALLRHAQGRIFNKNRNIDYA</sequence>
<reference evidence="1 2" key="1">
    <citation type="submission" date="2018-04" db="EMBL/GenBank/DDBJ databases">
        <title>Active sludge and wastewater microbial communities from Klosterneuburg, Austria.</title>
        <authorList>
            <person name="Wagner M."/>
        </authorList>
    </citation>
    <scope>NUCLEOTIDE SEQUENCE [LARGE SCALE GENOMIC DNA]</scope>
    <source>
        <strain evidence="1 2">Nl12</strain>
    </source>
</reference>
<evidence type="ECO:0000313" key="1">
    <source>
        <dbReference type="EMBL" id="PTQ83351.1"/>
    </source>
</evidence>
<name>A0A2T5IHQ6_9PROT</name>
<organism evidence="1 2">
    <name type="scientific">Nitrosospira multiformis</name>
    <dbReference type="NCBI Taxonomy" id="1231"/>
    <lineage>
        <taxon>Bacteria</taxon>
        <taxon>Pseudomonadati</taxon>
        <taxon>Pseudomonadota</taxon>
        <taxon>Betaproteobacteria</taxon>
        <taxon>Nitrosomonadales</taxon>
        <taxon>Nitrosomonadaceae</taxon>
        <taxon>Nitrosospira</taxon>
    </lineage>
</organism>
<proteinExistence type="predicted"/>
<protein>
    <submittedName>
        <fullName evidence="1">Uncharacterized protein</fullName>
    </submittedName>
</protein>
<comment type="caution">
    <text evidence="1">The sequence shown here is derived from an EMBL/GenBank/DDBJ whole genome shotgun (WGS) entry which is preliminary data.</text>
</comment>
<dbReference type="Proteomes" id="UP000244152">
    <property type="component" value="Unassembled WGS sequence"/>
</dbReference>
<evidence type="ECO:0000313" key="2">
    <source>
        <dbReference type="Proteomes" id="UP000244152"/>
    </source>
</evidence>
<dbReference type="EMBL" id="QAOK01000001">
    <property type="protein sequence ID" value="PTQ83351.1"/>
    <property type="molecule type" value="Genomic_DNA"/>
</dbReference>